<protein>
    <submittedName>
        <fullName evidence="5">Uncharacterized protein</fullName>
    </submittedName>
</protein>
<dbReference type="SUPFAM" id="SSF46689">
    <property type="entry name" value="Homeodomain-like"/>
    <property type="match status" value="1"/>
</dbReference>
<evidence type="ECO:0000256" key="2">
    <source>
        <dbReference type="ARBA" id="ARBA00023242"/>
    </source>
</evidence>
<dbReference type="InterPro" id="IPR001005">
    <property type="entry name" value="SANT/Myb"/>
</dbReference>
<dbReference type="InterPro" id="IPR017930">
    <property type="entry name" value="Myb_dom"/>
</dbReference>
<dbReference type="PANTHER" id="PTHR46993">
    <property type="entry name" value="MYB TRANSCRIPTION FACTOR"/>
    <property type="match status" value="1"/>
</dbReference>
<evidence type="ECO:0000313" key="5">
    <source>
        <dbReference type="EMBL" id="MPA43836.1"/>
    </source>
</evidence>
<dbReference type="SMART" id="SM00717">
    <property type="entry name" value="SANT"/>
    <property type="match status" value="1"/>
</dbReference>
<sequence>MDIDVARWVLEFLFRESVDDRVLNTLVRVLPLSNYHPSFRKTVLLRRIESAIANGSVSVKILELLELIEELDYQEGIAASEAMRAAYCAVAVACTVRSLEESEDREGKYFDAVERIWRGRVWKMEKSGLISDELRSWKDDIDAAVWDASISENLRMRIKGIDAVEAVRVYVAEAWERMGPSFLELVTQAVSYDTMREVLGLGNDQVGERAASLPDAVCDLVDCDGNKEIQKRNVLPKYKHVGVKRSRGTISGSSRGVKITDTEELGIGTSNNKHGCLPTPEVNKVQEALKSSSLELQAVVKDPLPDAFQLAETIISGMGRENMNQELSVEDQSRLDVDVANHSVYKSPEAVLANEHNLGNQCCSHENKVPKPSLMERNSTSHTYEWDNSIGALPEGSPNRRNRIHLPSPKRRIVSPLKKYEITKLVKRRKIKKWSQLEEDTLRTAVQKYGKGNWKLILNCYRDIFEERTEVDLKDKWRNMVRW</sequence>
<proteinExistence type="predicted"/>
<gene>
    <name evidence="5" type="ORF">Din_013277</name>
</gene>
<dbReference type="InterPro" id="IPR009057">
    <property type="entry name" value="Homeodomain-like_sf"/>
</dbReference>
<accession>A0A5B6ZKH7</accession>
<organism evidence="5">
    <name type="scientific">Davidia involucrata</name>
    <name type="common">Dove tree</name>
    <dbReference type="NCBI Taxonomy" id="16924"/>
    <lineage>
        <taxon>Eukaryota</taxon>
        <taxon>Viridiplantae</taxon>
        <taxon>Streptophyta</taxon>
        <taxon>Embryophyta</taxon>
        <taxon>Tracheophyta</taxon>
        <taxon>Spermatophyta</taxon>
        <taxon>Magnoliopsida</taxon>
        <taxon>eudicotyledons</taxon>
        <taxon>Gunneridae</taxon>
        <taxon>Pentapetalae</taxon>
        <taxon>asterids</taxon>
        <taxon>Cornales</taxon>
        <taxon>Nyssaceae</taxon>
        <taxon>Davidia</taxon>
    </lineage>
</organism>
<feature type="domain" description="HTH myb-type" evidence="4">
    <location>
        <begin position="427"/>
        <end position="483"/>
    </location>
</feature>
<evidence type="ECO:0000259" key="4">
    <source>
        <dbReference type="PROSITE" id="PS51294"/>
    </source>
</evidence>
<dbReference type="Gene3D" id="1.10.246.220">
    <property type="match status" value="1"/>
</dbReference>
<reference evidence="5" key="1">
    <citation type="submission" date="2019-08" db="EMBL/GenBank/DDBJ databases">
        <title>Reference gene set and small RNA set construction with multiple tissues from Davidia involucrata Baill.</title>
        <authorList>
            <person name="Yang H."/>
            <person name="Zhou C."/>
            <person name="Li G."/>
            <person name="Wang J."/>
            <person name="Gao P."/>
            <person name="Wang M."/>
            <person name="Wang R."/>
            <person name="Zhao Y."/>
        </authorList>
    </citation>
    <scope>NUCLEOTIDE SEQUENCE</scope>
    <source>
        <tissue evidence="5">Mixed with DoveR01_LX</tissue>
    </source>
</reference>
<dbReference type="PROSITE" id="PS51294">
    <property type="entry name" value="HTH_MYB"/>
    <property type="match status" value="1"/>
</dbReference>
<dbReference type="GO" id="GO:0005634">
    <property type="term" value="C:nucleus"/>
    <property type="evidence" value="ECO:0007669"/>
    <property type="project" value="UniProtKB-SubCell"/>
</dbReference>
<comment type="subcellular location">
    <subcellularLocation>
        <location evidence="1">Nucleus</location>
    </subcellularLocation>
</comment>
<name>A0A5B6ZKH7_DAVIN</name>
<dbReference type="PROSITE" id="PS50090">
    <property type="entry name" value="MYB_LIKE"/>
    <property type="match status" value="1"/>
</dbReference>
<dbReference type="CDD" id="cd11660">
    <property type="entry name" value="SANT_TRF"/>
    <property type="match status" value="1"/>
</dbReference>
<evidence type="ECO:0000256" key="1">
    <source>
        <dbReference type="ARBA" id="ARBA00004123"/>
    </source>
</evidence>
<feature type="domain" description="Myb-like" evidence="3">
    <location>
        <begin position="426"/>
        <end position="481"/>
    </location>
</feature>
<dbReference type="AlphaFoldDB" id="A0A5B6ZKH7"/>
<dbReference type="PANTHER" id="PTHR46993:SF6">
    <property type="entry name" value="MYB TRANSCRIPTION FACTOR"/>
    <property type="match status" value="1"/>
</dbReference>
<evidence type="ECO:0000259" key="3">
    <source>
        <dbReference type="PROSITE" id="PS50090"/>
    </source>
</evidence>
<dbReference type="EMBL" id="GHES01013277">
    <property type="protein sequence ID" value="MPA43836.1"/>
    <property type="molecule type" value="Transcribed_RNA"/>
</dbReference>
<dbReference type="Pfam" id="PF00249">
    <property type="entry name" value="Myb_DNA-binding"/>
    <property type="match status" value="1"/>
</dbReference>
<keyword evidence="2" id="KW-0539">Nucleus</keyword>